<organism evidence="2 3">
    <name type="scientific">Deinococcus aerius</name>
    <dbReference type="NCBI Taxonomy" id="200253"/>
    <lineage>
        <taxon>Bacteria</taxon>
        <taxon>Thermotogati</taxon>
        <taxon>Deinococcota</taxon>
        <taxon>Deinococci</taxon>
        <taxon>Deinococcales</taxon>
        <taxon>Deinococcaceae</taxon>
        <taxon>Deinococcus</taxon>
    </lineage>
</organism>
<keyword evidence="3" id="KW-1185">Reference proteome</keyword>
<gene>
    <name evidence="2" type="ORF">DAERI_030359</name>
</gene>
<dbReference type="Gene3D" id="3.40.1580.10">
    <property type="entry name" value="SMI1/KNR4-like"/>
    <property type="match status" value="1"/>
</dbReference>
<reference evidence="3" key="1">
    <citation type="submission" date="2018-01" db="EMBL/GenBank/DDBJ databases">
        <title>Draft Genome Sequence of the Radioresistant Bacterium Deinococcus aerius TR0125, Isolated from the Higher Atmosphere above Japan.</title>
        <authorList>
            <person name="Satoh K."/>
            <person name="Arai H."/>
            <person name="Sanzen T."/>
            <person name="Kawaguchi Y."/>
            <person name="Hayashi H."/>
            <person name="Yokobori S."/>
            <person name="Yamagishi A."/>
            <person name="Oono Y."/>
            <person name="Narumi I."/>
        </authorList>
    </citation>
    <scope>NUCLEOTIDE SEQUENCE [LARGE SCALE GENOMIC DNA]</scope>
    <source>
        <strain evidence="3">TR0125</strain>
    </source>
</reference>
<dbReference type="AlphaFoldDB" id="A0A2I9CTR9"/>
<protein>
    <submittedName>
        <fullName evidence="2">SMI1/KNR4 family protein</fullName>
    </submittedName>
</protein>
<evidence type="ECO:0000259" key="1">
    <source>
        <dbReference type="SMART" id="SM00860"/>
    </source>
</evidence>
<evidence type="ECO:0000313" key="2">
    <source>
        <dbReference type="EMBL" id="GBF05193.1"/>
    </source>
</evidence>
<name>A0A2I9CTR9_9DEIO</name>
<dbReference type="InterPro" id="IPR018958">
    <property type="entry name" value="Knr4/Smi1-like_dom"/>
</dbReference>
<dbReference type="Proteomes" id="UP000236569">
    <property type="component" value="Unassembled WGS sequence"/>
</dbReference>
<feature type="domain" description="Knr4/Smi1-like" evidence="1">
    <location>
        <begin position="21"/>
        <end position="139"/>
    </location>
</feature>
<accession>A0A2I9CTR9</accession>
<dbReference type="RefSeq" id="WP_133161973.1">
    <property type="nucleotide sequence ID" value="NZ_BFAG01000003.1"/>
</dbReference>
<dbReference type="Pfam" id="PF09346">
    <property type="entry name" value="SMI1_KNR4"/>
    <property type="match status" value="1"/>
</dbReference>
<dbReference type="OrthoDB" id="268612at2"/>
<dbReference type="EMBL" id="BFAG01000003">
    <property type="protein sequence ID" value="GBF05193.1"/>
    <property type="molecule type" value="Genomic_DNA"/>
</dbReference>
<evidence type="ECO:0000313" key="3">
    <source>
        <dbReference type="Proteomes" id="UP000236569"/>
    </source>
</evidence>
<dbReference type="SUPFAM" id="SSF160631">
    <property type="entry name" value="SMI1/KNR4-like"/>
    <property type="match status" value="1"/>
</dbReference>
<dbReference type="InterPro" id="IPR037883">
    <property type="entry name" value="Knr4/Smi1-like_sf"/>
</dbReference>
<sequence>MTSKPDPQRIAQLKRRYVGQGLNEAELRRVEAGLGLHIPPTYRTFLSLTGKMSGTIPDWEGSDYAGDLLDLNLEARQLLTRNPHLQQLPQDAFVFLFHQGYSLLFVLASLGDASPVYTYAETEEPWMTAFEQVAEYLDDVMLQVAPSDWRAAKIITGTAITS</sequence>
<proteinExistence type="predicted"/>
<dbReference type="SMART" id="SM00860">
    <property type="entry name" value="SMI1_KNR4"/>
    <property type="match status" value="1"/>
</dbReference>
<comment type="caution">
    <text evidence="2">The sequence shown here is derived from an EMBL/GenBank/DDBJ whole genome shotgun (WGS) entry which is preliminary data.</text>
</comment>